<dbReference type="Pfam" id="PF00179">
    <property type="entry name" value="UQ_con"/>
    <property type="match status" value="1"/>
</dbReference>
<dbReference type="Proteomes" id="UP001273209">
    <property type="component" value="Unassembled WGS sequence"/>
</dbReference>
<evidence type="ECO:0000313" key="9">
    <source>
        <dbReference type="EMBL" id="KAK4082291.1"/>
    </source>
</evidence>
<evidence type="ECO:0000256" key="7">
    <source>
        <dbReference type="PROSITE-ProRule" id="PRU10133"/>
    </source>
</evidence>
<evidence type="ECO:0000256" key="2">
    <source>
        <dbReference type="ARBA" id="ARBA00022786"/>
    </source>
</evidence>
<evidence type="ECO:0000313" key="10">
    <source>
        <dbReference type="Proteomes" id="UP001273209"/>
    </source>
</evidence>
<protein>
    <recommendedName>
        <fullName evidence="3">Ubiquitin-conjugating enzyme E2 2</fullName>
    </recommendedName>
    <alternativeName>
        <fullName evidence="5">E2 ubiquitin-conjugating enzyme 2</fullName>
    </alternativeName>
    <alternativeName>
        <fullName evidence="6">Ubiquitin carrier protein UBC2</fullName>
    </alternativeName>
    <alternativeName>
        <fullName evidence="4">Ubiquitin-protein ligase UBC2</fullName>
    </alternativeName>
</protein>
<keyword evidence="1" id="KW-0808">Transferase</keyword>
<dbReference type="PANTHER" id="PTHR24067">
    <property type="entry name" value="UBIQUITIN-CONJUGATING ENZYME E2"/>
    <property type="match status" value="1"/>
</dbReference>
<feature type="active site" description="Glycyl thioester intermediate" evidence="7">
    <location>
        <position position="262"/>
    </location>
</feature>
<dbReference type="InterPro" id="IPR023313">
    <property type="entry name" value="UBQ-conjugating_AS"/>
</dbReference>
<dbReference type="CDD" id="cd23800">
    <property type="entry name" value="UBCc_UBE2K"/>
    <property type="match status" value="1"/>
</dbReference>
<keyword evidence="10" id="KW-1185">Reference proteome</keyword>
<dbReference type="EMBL" id="JAWRVG010000005">
    <property type="protein sequence ID" value="KAK4082291.1"/>
    <property type="molecule type" value="Genomic_DNA"/>
</dbReference>
<dbReference type="InterPro" id="IPR000608">
    <property type="entry name" value="UBC"/>
</dbReference>
<dbReference type="AlphaFoldDB" id="A0AAE1M3H6"/>
<dbReference type="InterPro" id="IPR016135">
    <property type="entry name" value="UBQ-conjugating_enzyme/RWD"/>
</dbReference>
<evidence type="ECO:0000256" key="3">
    <source>
        <dbReference type="ARBA" id="ARBA00039884"/>
    </source>
</evidence>
<dbReference type="PROSITE" id="PS00183">
    <property type="entry name" value="UBC_1"/>
    <property type="match status" value="1"/>
</dbReference>
<evidence type="ECO:0000256" key="5">
    <source>
        <dbReference type="ARBA" id="ARBA00042179"/>
    </source>
</evidence>
<dbReference type="SUPFAM" id="SSF54495">
    <property type="entry name" value="UBC-like"/>
    <property type="match status" value="1"/>
</dbReference>
<dbReference type="Gene3D" id="3.10.110.10">
    <property type="entry name" value="Ubiquitin Conjugating Enzyme"/>
    <property type="match status" value="1"/>
</dbReference>
<dbReference type="RefSeq" id="XP_062758959.1">
    <property type="nucleotide sequence ID" value="XM_062896248.1"/>
</dbReference>
<dbReference type="GeneID" id="87916153"/>
<accession>A0AAE1M3H6</accession>
<name>A0AAE1M3H6_9HYPO</name>
<dbReference type="SMART" id="SM00212">
    <property type="entry name" value="UBCc"/>
    <property type="match status" value="1"/>
</dbReference>
<reference evidence="9" key="1">
    <citation type="submission" date="2023-11" db="EMBL/GenBank/DDBJ databases">
        <title>The genome sequences of three competitors of mushroom-forming fungi.</title>
        <authorList>
            <person name="Beijen E."/>
            <person name="Ohm R.A."/>
        </authorList>
    </citation>
    <scope>NUCLEOTIDE SEQUENCE</scope>
    <source>
        <strain evidence="9">CBS 100526</strain>
    </source>
</reference>
<dbReference type="InterPro" id="IPR009060">
    <property type="entry name" value="UBA-like_sf"/>
</dbReference>
<organism evidence="9 10">
    <name type="scientific">Trichoderma aggressivum f. europaeum</name>
    <dbReference type="NCBI Taxonomy" id="173218"/>
    <lineage>
        <taxon>Eukaryota</taxon>
        <taxon>Fungi</taxon>
        <taxon>Dikarya</taxon>
        <taxon>Ascomycota</taxon>
        <taxon>Pezizomycotina</taxon>
        <taxon>Sordariomycetes</taxon>
        <taxon>Hypocreomycetidae</taxon>
        <taxon>Hypocreales</taxon>
        <taxon>Hypocreaceae</taxon>
        <taxon>Trichoderma</taxon>
    </lineage>
</organism>
<dbReference type="GO" id="GO:0016740">
    <property type="term" value="F:transferase activity"/>
    <property type="evidence" value="ECO:0007669"/>
    <property type="project" value="UniProtKB-KW"/>
</dbReference>
<feature type="domain" description="UBC core" evidence="8">
    <location>
        <begin position="175"/>
        <end position="324"/>
    </location>
</feature>
<dbReference type="InterPro" id="IPR050113">
    <property type="entry name" value="Ub_conjugating_enzyme"/>
</dbReference>
<comment type="caution">
    <text evidence="9">The sequence shown here is derived from an EMBL/GenBank/DDBJ whole genome shotgun (WGS) entry which is preliminary data.</text>
</comment>
<dbReference type="PROSITE" id="PS50127">
    <property type="entry name" value="UBC_2"/>
    <property type="match status" value="1"/>
</dbReference>
<dbReference type="SUPFAM" id="SSF46934">
    <property type="entry name" value="UBA-like"/>
    <property type="match status" value="1"/>
</dbReference>
<evidence type="ECO:0000256" key="1">
    <source>
        <dbReference type="ARBA" id="ARBA00022679"/>
    </source>
</evidence>
<evidence type="ECO:0000256" key="4">
    <source>
        <dbReference type="ARBA" id="ARBA00041569"/>
    </source>
</evidence>
<gene>
    <name evidence="9" type="ORF">Triagg1_2103</name>
</gene>
<keyword evidence="2" id="KW-0833">Ubl conjugation pathway</keyword>
<evidence type="ECO:0000259" key="8">
    <source>
        <dbReference type="PROSITE" id="PS50127"/>
    </source>
</evidence>
<proteinExistence type="predicted"/>
<sequence>MPPQYGLYGYRYRYRQPLTTSDRLAVGCSAVMRRKDSVPCTHLAKIWTSMPCSLKVTLLSARSRAKVPLHDTRTAAVDGFARNVPALECHSQRMLSCTEGPQPGSRSAKTGLTSIAAAPLLNRFLGNATNYRQGAPTLAPPSLVYFGSIPSLYTTHNPSYAHDGFGYDKSGIMSSRDRRIMKELQDLTEDKDTSGIHAALEHEGSLSALKGWFFGPGNTPYAGGKFVIHIQLPNDYPFKPPKMNFETRIWHPNVSSQTGVICLDTLNKNWSPVQTIKTALLSVRMLLENPNPSDPQDGEVARMLLDDPDSFVEVAHEWAVRHAGAPRQRNPDVTRFRSLARPRTAVDASRYHGYKPILVEQFTTMGFDLDNVVATLEFFRIDKFHESLPPSRMSDVTFRLLGEGA</sequence>
<evidence type="ECO:0000256" key="6">
    <source>
        <dbReference type="ARBA" id="ARBA00042190"/>
    </source>
</evidence>